<gene>
    <name evidence="1" type="ORF">SAMN05216313_11228</name>
</gene>
<protein>
    <submittedName>
        <fullName evidence="1">Uncharacterized protein</fullName>
    </submittedName>
</protein>
<evidence type="ECO:0000313" key="2">
    <source>
        <dbReference type="Proteomes" id="UP000198508"/>
    </source>
</evidence>
<dbReference type="STRING" id="460384.SAMN05216313_11228"/>
<proteinExistence type="predicted"/>
<organism evidence="1 2">
    <name type="scientific">Enterocloster lavalensis</name>
    <dbReference type="NCBI Taxonomy" id="460384"/>
    <lineage>
        <taxon>Bacteria</taxon>
        <taxon>Bacillati</taxon>
        <taxon>Bacillota</taxon>
        <taxon>Clostridia</taxon>
        <taxon>Lachnospirales</taxon>
        <taxon>Lachnospiraceae</taxon>
        <taxon>Enterocloster</taxon>
    </lineage>
</organism>
<accession>A0A1I0GJH3</accession>
<dbReference type="Proteomes" id="UP000198508">
    <property type="component" value="Unassembled WGS sequence"/>
</dbReference>
<dbReference type="EMBL" id="FOIM01000012">
    <property type="protein sequence ID" value="SET71126.1"/>
    <property type="molecule type" value="Genomic_DNA"/>
</dbReference>
<reference evidence="2" key="1">
    <citation type="submission" date="2016-10" db="EMBL/GenBank/DDBJ databases">
        <authorList>
            <person name="Varghese N."/>
            <person name="Submissions S."/>
        </authorList>
    </citation>
    <scope>NUCLEOTIDE SEQUENCE [LARGE SCALE GENOMIC DNA]</scope>
    <source>
        <strain evidence="2">NLAE-zl-G277</strain>
    </source>
</reference>
<dbReference type="AlphaFoldDB" id="A0A1I0GJH3"/>
<evidence type="ECO:0000313" key="1">
    <source>
        <dbReference type="EMBL" id="SET71126.1"/>
    </source>
</evidence>
<dbReference type="RefSeq" id="WP_166435020.1">
    <property type="nucleotide sequence ID" value="NZ_CABJCG010000008.1"/>
</dbReference>
<name>A0A1I0GJH3_9FIRM</name>
<keyword evidence="2" id="KW-1185">Reference proteome</keyword>
<sequence length="55" mass="6640">MEANIAYYCLHKLHRWPHEFLSLDRYEKAVVIAAVELKLEKDKKEAQKARSKRKR</sequence>